<sequence length="938" mass="106520">MRKLLSLLVILLTLGSIATVNAQVTMDTPAPLDQNVRKGVLPNGLTYYIRHNEEPKDRASFYIVQNVGALLENDDQNGLAHFLEHMAFNGTEHFKGKGILNTLQKHGVEFGRNINAYTAFNETAYNLSEVPTGPKGLVDTCLLVLKDWTNYLLLTEEEIDSERGVISEEWRTRRNAGFRVRNQFFPVLLKGSKYAVRDVIGDYDIINNFKYKTLRDFYHDWYRTDLQCIIVVGDVDVDKIEGKVKEMFSSVPAVKNEKPRPFFDIPYHKETYFVKALDKEMSQNSITVYKLDRTSQKNPETIGDIRNSYVKSLMNSMFNARIQELLQKGDSPFIWGAVSASGFVRGYDCFTASVGVKPGKEKEGYQAILNEWERAARFGFQTSEIDRARLNMISGLESQYKKRDKISNDRYCRQLQSNFLTGSSVIGIEAEYQFAQAVLPTIQVEEVNNFLKHWSKDGNRTVVISGSTEVEHMSETEALSMLTAMKDTKLEPYVDKVTNEPLVDVEKIKAGTIVEEKTLSQFDAKEWTLSNGAKVLYRFADIDKDKVVIDGHSWGGTSKVSDVNKLISANFISDFVASYGAGDFDATSLKKMLTGKRVSVRMSVGGLSENISGYAVPKDFETMMQLLYLKFQSPRFDKQAFDAQKSRYAAYVANLDKNPDAIRRDSISVITKDHNPRVMLLSPATIEKVNFDTMKSIYLDRMKDASDFTFVLVGNVKEDEAKKMVCKYIASLNAGDRKEKFVDNKVTFPKKDVNREIAIKLETPKTTEHMRFNQYMKYSVKSDLCMDIVKAVLDFRFTEKVREEAGGTYGVGVGAFIKQYPKSAATLVVQFDCKPDRADELMTIVRAQIDNMCKEGISEEDFSKAVKNMKKNFAQAKDHNSYYERQLTAYIQDGVDMTEDKNNPDAVLAEITKSDVEKFVRKFIKKSEKIHIEFAPAK</sequence>
<reference evidence="1" key="1">
    <citation type="submission" date="2021-08" db="EMBL/GenBank/DDBJ databases">
        <title>Novel anaerobic bacterium isolated from sea squirt in East Sea, Republic of Korea.</title>
        <authorList>
            <person name="Nguyen T.H."/>
            <person name="Li Z."/>
            <person name="Lee Y.-J."/>
            <person name="Ko J."/>
            <person name="Kim S.-G."/>
        </authorList>
    </citation>
    <scope>NUCLEOTIDE SEQUENCE</scope>
    <source>
        <strain evidence="1">KCTC 25031</strain>
    </source>
</reference>
<protein>
    <submittedName>
        <fullName evidence="1">Insulinase family protein</fullName>
    </submittedName>
</protein>
<keyword evidence="2" id="KW-1185">Reference proteome</keyword>
<dbReference type="EMBL" id="CP081303">
    <property type="protein sequence ID" value="QZE15288.1"/>
    <property type="molecule type" value="Genomic_DNA"/>
</dbReference>
<evidence type="ECO:0000313" key="1">
    <source>
        <dbReference type="EMBL" id="QZE15288.1"/>
    </source>
</evidence>
<accession>A0AC61NHW6</accession>
<gene>
    <name evidence="1" type="ORF">K4L44_05495</name>
</gene>
<evidence type="ECO:0000313" key="2">
    <source>
        <dbReference type="Proteomes" id="UP000826212"/>
    </source>
</evidence>
<dbReference type="Proteomes" id="UP000826212">
    <property type="component" value="Chromosome"/>
</dbReference>
<name>A0AC61NHW6_9BACT</name>
<organism evidence="1 2">
    <name type="scientific">Halosquirtibacter laminarini</name>
    <dbReference type="NCBI Taxonomy" id="3374600"/>
    <lineage>
        <taxon>Bacteria</taxon>
        <taxon>Pseudomonadati</taxon>
        <taxon>Bacteroidota</taxon>
        <taxon>Bacteroidia</taxon>
        <taxon>Marinilabiliales</taxon>
        <taxon>Prolixibacteraceae</taxon>
        <taxon>Halosquirtibacter</taxon>
    </lineage>
</organism>
<proteinExistence type="predicted"/>